<dbReference type="PANTHER" id="PTHR15710">
    <property type="entry name" value="E3 UBIQUITIN-PROTEIN LIGASE PRAJA"/>
    <property type="match status" value="1"/>
</dbReference>
<evidence type="ECO:0000256" key="6">
    <source>
        <dbReference type="PROSITE-ProRule" id="PRU00175"/>
    </source>
</evidence>
<dbReference type="EC" id="2.3.2.27" evidence="2"/>
<keyword evidence="5" id="KW-0862">Zinc</keyword>
<dbReference type="SMART" id="SM00184">
    <property type="entry name" value="RING"/>
    <property type="match status" value="1"/>
</dbReference>
<dbReference type="GO" id="GO:0005737">
    <property type="term" value="C:cytoplasm"/>
    <property type="evidence" value="ECO:0007669"/>
    <property type="project" value="TreeGrafter"/>
</dbReference>
<protein>
    <recommendedName>
        <fullName evidence="2">RING-type E3 ubiquitin transferase</fullName>
        <ecNumber evidence="2">2.3.2.27</ecNumber>
    </recommendedName>
</protein>
<dbReference type="PROSITE" id="PS50089">
    <property type="entry name" value="ZF_RING_2"/>
    <property type="match status" value="1"/>
</dbReference>
<dbReference type="SMART" id="SM00744">
    <property type="entry name" value="RINGv"/>
    <property type="match status" value="1"/>
</dbReference>
<name>A0A067K8A6_JATCU</name>
<keyword evidence="3" id="KW-0479">Metal-binding</keyword>
<dbReference type="GO" id="GO:0008270">
    <property type="term" value="F:zinc ion binding"/>
    <property type="evidence" value="ECO:0007669"/>
    <property type="project" value="UniProtKB-KW"/>
</dbReference>
<reference evidence="8 9" key="1">
    <citation type="journal article" date="2014" name="PLoS ONE">
        <title>Global Analysis of Gene Expression Profiles in Physic Nut (Jatropha curcas L.) Seedlings Exposed to Salt Stress.</title>
        <authorList>
            <person name="Zhang L."/>
            <person name="Zhang C."/>
            <person name="Wu P."/>
            <person name="Chen Y."/>
            <person name="Li M."/>
            <person name="Jiang H."/>
            <person name="Wu G."/>
        </authorList>
    </citation>
    <scope>NUCLEOTIDE SEQUENCE [LARGE SCALE GENOMIC DNA]</scope>
    <source>
        <strain evidence="9">cv. GZQX0401</strain>
        <tissue evidence="8">Young leaves</tissue>
    </source>
</reference>
<evidence type="ECO:0000313" key="8">
    <source>
        <dbReference type="EMBL" id="KDP31213.1"/>
    </source>
</evidence>
<dbReference type="STRING" id="180498.A0A067K8A6"/>
<dbReference type="EMBL" id="KK914632">
    <property type="protein sequence ID" value="KDP31213.1"/>
    <property type="molecule type" value="Genomic_DNA"/>
</dbReference>
<evidence type="ECO:0000256" key="2">
    <source>
        <dbReference type="ARBA" id="ARBA00012483"/>
    </source>
</evidence>
<evidence type="ECO:0000256" key="1">
    <source>
        <dbReference type="ARBA" id="ARBA00000900"/>
    </source>
</evidence>
<evidence type="ECO:0000313" key="9">
    <source>
        <dbReference type="Proteomes" id="UP000027138"/>
    </source>
</evidence>
<dbReference type="GO" id="GO:0061630">
    <property type="term" value="F:ubiquitin protein ligase activity"/>
    <property type="evidence" value="ECO:0007669"/>
    <property type="project" value="UniProtKB-EC"/>
</dbReference>
<sequence length="235" mass="26867">MSNIDYDVRVKAIEVEQENGRVSEPARMIQVKFHRLKIVRFYPSPPTADYDGIGYESRELISKRSIHVPASNLPLDQALAQKRALEVINNMRIPEHVKDEILEELLSVLEEKISASSNAVSGTRIVIVVGIALVKWQGLNNRQFEDLIIRRAEMQSMEDKAKPIPASKESIEALETVAFDELKECVVCMAEIETGTEGIRMPCLHFYHQDCIKKWLQSSRVCPLCRYEMLPEQEQ</sequence>
<dbReference type="Proteomes" id="UP000027138">
    <property type="component" value="Unassembled WGS sequence"/>
</dbReference>
<dbReference type="InterPro" id="IPR001841">
    <property type="entry name" value="Znf_RING"/>
</dbReference>
<feature type="domain" description="RING-type" evidence="7">
    <location>
        <begin position="185"/>
        <end position="226"/>
    </location>
</feature>
<gene>
    <name evidence="8" type="ORF">JCGZ_11589</name>
</gene>
<keyword evidence="9" id="KW-1185">Reference proteome</keyword>
<evidence type="ECO:0000259" key="7">
    <source>
        <dbReference type="PROSITE" id="PS50089"/>
    </source>
</evidence>
<dbReference type="InterPro" id="IPR013083">
    <property type="entry name" value="Znf_RING/FYVE/PHD"/>
</dbReference>
<evidence type="ECO:0000256" key="3">
    <source>
        <dbReference type="ARBA" id="ARBA00022723"/>
    </source>
</evidence>
<dbReference type="CDD" id="cd16448">
    <property type="entry name" value="RING-H2"/>
    <property type="match status" value="1"/>
</dbReference>
<organism evidence="8 9">
    <name type="scientific">Jatropha curcas</name>
    <name type="common">Barbados nut</name>
    <dbReference type="NCBI Taxonomy" id="180498"/>
    <lineage>
        <taxon>Eukaryota</taxon>
        <taxon>Viridiplantae</taxon>
        <taxon>Streptophyta</taxon>
        <taxon>Embryophyta</taxon>
        <taxon>Tracheophyta</taxon>
        <taxon>Spermatophyta</taxon>
        <taxon>Magnoliopsida</taxon>
        <taxon>eudicotyledons</taxon>
        <taxon>Gunneridae</taxon>
        <taxon>Pentapetalae</taxon>
        <taxon>rosids</taxon>
        <taxon>fabids</taxon>
        <taxon>Malpighiales</taxon>
        <taxon>Euphorbiaceae</taxon>
        <taxon>Crotonoideae</taxon>
        <taxon>Jatropheae</taxon>
        <taxon>Jatropha</taxon>
    </lineage>
</organism>
<dbReference type="Gene3D" id="3.30.40.10">
    <property type="entry name" value="Zinc/RING finger domain, C3HC4 (zinc finger)"/>
    <property type="match status" value="1"/>
</dbReference>
<proteinExistence type="predicted"/>
<evidence type="ECO:0000256" key="5">
    <source>
        <dbReference type="ARBA" id="ARBA00022833"/>
    </source>
</evidence>
<evidence type="ECO:0000256" key="4">
    <source>
        <dbReference type="ARBA" id="ARBA00022771"/>
    </source>
</evidence>
<dbReference type="Pfam" id="PF13639">
    <property type="entry name" value="zf-RING_2"/>
    <property type="match status" value="1"/>
</dbReference>
<keyword evidence="4 6" id="KW-0863">Zinc-finger</keyword>
<dbReference type="InterPro" id="IPR011016">
    <property type="entry name" value="Znf_RING-CH"/>
</dbReference>
<dbReference type="GO" id="GO:0016567">
    <property type="term" value="P:protein ubiquitination"/>
    <property type="evidence" value="ECO:0007669"/>
    <property type="project" value="TreeGrafter"/>
</dbReference>
<accession>A0A067K8A6</accession>
<dbReference type="AlphaFoldDB" id="A0A067K8A6"/>
<dbReference type="SUPFAM" id="SSF57850">
    <property type="entry name" value="RING/U-box"/>
    <property type="match status" value="1"/>
</dbReference>
<comment type="catalytic activity">
    <reaction evidence="1">
        <text>S-ubiquitinyl-[E2 ubiquitin-conjugating enzyme]-L-cysteine + [acceptor protein]-L-lysine = [E2 ubiquitin-conjugating enzyme]-L-cysteine + N(6)-ubiquitinyl-[acceptor protein]-L-lysine.</text>
        <dbReference type="EC" id="2.3.2.27"/>
    </reaction>
</comment>
<dbReference type="PANTHER" id="PTHR15710:SF229">
    <property type="entry name" value="E3 UBIQUITIN-PROTEIN LIGASE RNF181-LIKE"/>
    <property type="match status" value="1"/>
</dbReference>
<dbReference type="OrthoDB" id="850699at2759"/>